<organism evidence="1 2">
    <name type="scientific">Terribacillus aidingensis</name>
    <dbReference type="NCBI Taxonomy" id="586416"/>
    <lineage>
        <taxon>Bacteria</taxon>
        <taxon>Bacillati</taxon>
        <taxon>Bacillota</taxon>
        <taxon>Bacilli</taxon>
        <taxon>Bacillales</taxon>
        <taxon>Bacillaceae</taxon>
        <taxon>Terribacillus</taxon>
    </lineage>
</organism>
<dbReference type="EMBL" id="OBEK01000002">
    <property type="protein sequence ID" value="SNZ09879.1"/>
    <property type="molecule type" value="Genomic_DNA"/>
</dbReference>
<gene>
    <name evidence="1" type="ORF">SAMN05421503_1396</name>
</gene>
<name>A0A285NK86_9BACI</name>
<accession>A0A285NK86</accession>
<proteinExistence type="predicted"/>
<evidence type="ECO:0000313" key="2">
    <source>
        <dbReference type="Proteomes" id="UP000219356"/>
    </source>
</evidence>
<dbReference type="AlphaFoldDB" id="A0A285NK86"/>
<keyword evidence="2" id="KW-1185">Reference proteome</keyword>
<protein>
    <recommendedName>
        <fullName evidence="3">Antitoxin VbhA domain-containing protein</fullName>
    </recommendedName>
</protein>
<sequence length="55" mass="6279">MTKRSIEESMRRAAASNVLSGKYTTEEQNKLIKTNLEGKITHEEFIKKALELALK</sequence>
<dbReference type="Proteomes" id="UP000219356">
    <property type="component" value="Unassembled WGS sequence"/>
</dbReference>
<reference evidence="2" key="1">
    <citation type="submission" date="2017-09" db="EMBL/GenBank/DDBJ databases">
        <authorList>
            <person name="Varghese N."/>
            <person name="Submissions S."/>
        </authorList>
    </citation>
    <scope>NUCLEOTIDE SEQUENCE [LARGE SCALE GENOMIC DNA]</scope>
    <source>
        <strain evidence="2">CGMCC 1.8913</strain>
    </source>
</reference>
<evidence type="ECO:0000313" key="1">
    <source>
        <dbReference type="EMBL" id="SNZ09879.1"/>
    </source>
</evidence>
<evidence type="ECO:0008006" key="3">
    <source>
        <dbReference type="Google" id="ProtNLM"/>
    </source>
</evidence>
<dbReference type="RefSeq" id="WP_179636886.1">
    <property type="nucleotide sequence ID" value="NZ_OBEK01000002.1"/>
</dbReference>